<gene>
    <name evidence="2" type="ORF">SAMN05216231_1156</name>
</gene>
<accession>A0A1H0ZCX1</accession>
<dbReference type="RefSeq" id="WP_092491970.1">
    <property type="nucleotide sequence ID" value="NZ_FNKD01000001.1"/>
</dbReference>
<feature type="region of interest" description="Disordered" evidence="1">
    <location>
        <begin position="1"/>
        <end position="24"/>
    </location>
</feature>
<dbReference type="PANTHER" id="PTHR37166:SF1">
    <property type="entry name" value="PROTEIN FLAG"/>
    <property type="match status" value="1"/>
</dbReference>
<proteinExistence type="predicted"/>
<keyword evidence="2" id="KW-0969">Cilium</keyword>
<sequence>MKLENALTGAHPLQNEKFSRQMSAAKDKVAEKKTALHDEEVINTDKVKTVVDKLNEFTESLRTDLKFEYHEKLNEYYVTVVNPLTDEVIKEIPPKNMLDMYAAMAEFMGILVDEKI</sequence>
<dbReference type="AlphaFoldDB" id="A0A1H0ZCX1"/>
<evidence type="ECO:0000256" key="1">
    <source>
        <dbReference type="SAM" id="MobiDB-lite"/>
    </source>
</evidence>
<protein>
    <submittedName>
        <fullName evidence="2">Flagellar protein FlaG</fullName>
    </submittedName>
</protein>
<dbReference type="Pfam" id="PF03646">
    <property type="entry name" value="FlaG"/>
    <property type="match status" value="1"/>
</dbReference>
<dbReference type="NCBIfam" id="NF005834">
    <property type="entry name" value="PRK07738.1"/>
    <property type="match status" value="1"/>
</dbReference>
<keyword evidence="2" id="KW-0966">Cell projection</keyword>
<dbReference type="EMBL" id="FNKD01000001">
    <property type="protein sequence ID" value="SDQ25278.1"/>
    <property type="molecule type" value="Genomic_DNA"/>
</dbReference>
<dbReference type="PANTHER" id="PTHR37166">
    <property type="entry name" value="PROTEIN FLAG"/>
    <property type="match status" value="1"/>
</dbReference>
<dbReference type="InterPro" id="IPR005186">
    <property type="entry name" value="FlaG"/>
</dbReference>
<dbReference type="Proteomes" id="UP000199444">
    <property type="component" value="Unassembled WGS sequence"/>
</dbReference>
<name>A0A1H0ZCX1_9BACI</name>
<dbReference type="InterPro" id="IPR035924">
    <property type="entry name" value="FlaG-like_sf"/>
</dbReference>
<dbReference type="SUPFAM" id="SSF160214">
    <property type="entry name" value="FlaG-like"/>
    <property type="match status" value="1"/>
</dbReference>
<keyword evidence="2" id="KW-0282">Flagellum</keyword>
<keyword evidence="3" id="KW-1185">Reference proteome</keyword>
<dbReference type="Gene3D" id="3.30.160.170">
    <property type="entry name" value="FlaG-like"/>
    <property type="match status" value="1"/>
</dbReference>
<reference evidence="2 3" key="1">
    <citation type="submission" date="2016-10" db="EMBL/GenBank/DDBJ databases">
        <authorList>
            <person name="de Groot N.N."/>
        </authorList>
    </citation>
    <scope>NUCLEOTIDE SEQUENCE [LARGE SCALE GENOMIC DNA]</scope>
    <source>
        <strain evidence="2 3">CGMCC 1.10449</strain>
    </source>
</reference>
<evidence type="ECO:0000313" key="3">
    <source>
        <dbReference type="Proteomes" id="UP000199444"/>
    </source>
</evidence>
<dbReference type="STRING" id="553311.SAMN05216231_1156"/>
<evidence type="ECO:0000313" key="2">
    <source>
        <dbReference type="EMBL" id="SDQ25278.1"/>
    </source>
</evidence>
<organism evidence="2 3">
    <name type="scientific">Virgibacillus salinus</name>
    <dbReference type="NCBI Taxonomy" id="553311"/>
    <lineage>
        <taxon>Bacteria</taxon>
        <taxon>Bacillati</taxon>
        <taxon>Bacillota</taxon>
        <taxon>Bacilli</taxon>
        <taxon>Bacillales</taxon>
        <taxon>Bacillaceae</taxon>
        <taxon>Virgibacillus</taxon>
    </lineage>
</organism>